<gene>
    <name evidence="6" type="ORF">BUALT_Bualt02G0245000</name>
</gene>
<feature type="compositionally biased region" description="Polar residues" evidence="4">
    <location>
        <begin position="404"/>
        <end position="431"/>
    </location>
</feature>
<dbReference type="InterPro" id="IPR014002">
    <property type="entry name" value="Agenet_dom_plant"/>
</dbReference>
<dbReference type="PANTHER" id="PTHR31917">
    <property type="entry name" value="AGENET DOMAIN-CONTAINING PROTEIN-RELATED"/>
    <property type="match status" value="1"/>
</dbReference>
<feature type="region of interest" description="Disordered" evidence="4">
    <location>
        <begin position="595"/>
        <end position="626"/>
    </location>
</feature>
<evidence type="ECO:0000256" key="4">
    <source>
        <dbReference type="SAM" id="MobiDB-lite"/>
    </source>
</evidence>
<dbReference type="InterPro" id="IPR008395">
    <property type="entry name" value="Agenet-like_dom"/>
</dbReference>
<feature type="coiled-coil region" evidence="3">
    <location>
        <begin position="931"/>
        <end position="1021"/>
    </location>
</feature>
<keyword evidence="2" id="KW-0341">Growth regulation</keyword>
<feature type="compositionally biased region" description="Polar residues" evidence="4">
    <location>
        <begin position="358"/>
        <end position="371"/>
    </location>
</feature>
<feature type="compositionally biased region" description="Basic and acidic residues" evidence="4">
    <location>
        <begin position="392"/>
        <end position="402"/>
    </location>
</feature>
<reference evidence="6" key="1">
    <citation type="submission" date="2019-10" db="EMBL/GenBank/DDBJ databases">
        <authorList>
            <person name="Zhang R."/>
            <person name="Pan Y."/>
            <person name="Wang J."/>
            <person name="Ma R."/>
            <person name="Yu S."/>
        </authorList>
    </citation>
    <scope>NUCLEOTIDE SEQUENCE</scope>
    <source>
        <strain evidence="6">LA-IB0</strain>
        <tissue evidence="6">Leaf</tissue>
    </source>
</reference>
<feature type="compositionally biased region" description="Polar residues" evidence="4">
    <location>
        <begin position="7"/>
        <end position="21"/>
    </location>
</feature>
<dbReference type="Pfam" id="PF05641">
    <property type="entry name" value="Agenet"/>
    <property type="match status" value="2"/>
</dbReference>
<feature type="domain" description="Agenet" evidence="5">
    <location>
        <begin position="255"/>
        <end position="311"/>
    </location>
</feature>
<evidence type="ECO:0000256" key="2">
    <source>
        <dbReference type="ARBA" id="ARBA00022604"/>
    </source>
</evidence>
<feature type="region of interest" description="Disordered" evidence="4">
    <location>
        <begin position="1"/>
        <end position="26"/>
    </location>
</feature>
<dbReference type="SMART" id="SM00743">
    <property type="entry name" value="Agenet"/>
    <property type="match status" value="4"/>
</dbReference>
<dbReference type="Pfam" id="PF05266">
    <property type="entry name" value="DUF724"/>
    <property type="match status" value="1"/>
</dbReference>
<dbReference type="Proteomes" id="UP000826271">
    <property type="component" value="Unassembled WGS sequence"/>
</dbReference>
<evidence type="ECO:0000313" key="7">
    <source>
        <dbReference type="Proteomes" id="UP000826271"/>
    </source>
</evidence>
<keyword evidence="7" id="KW-1185">Reference proteome</keyword>
<dbReference type="EMBL" id="WHWC01000002">
    <property type="protein sequence ID" value="KAG8389591.1"/>
    <property type="molecule type" value="Genomic_DNA"/>
</dbReference>
<protein>
    <recommendedName>
        <fullName evidence="5">Agenet domain-containing protein</fullName>
    </recommendedName>
</protein>
<name>A0AAV6Y326_9LAMI</name>
<evidence type="ECO:0000256" key="3">
    <source>
        <dbReference type="SAM" id="Coils"/>
    </source>
</evidence>
<dbReference type="InterPro" id="IPR007930">
    <property type="entry name" value="DUF724"/>
</dbReference>
<keyword evidence="3" id="KW-0175">Coiled coil</keyword>
<evidence type="ECO:0000256" key="1">
    <source>
        <dbReference type="ARBA" id="ARBA00022448"/>
    </source>
</evidence>
<comment type="caution">
    <text evidence="6">The sequence shown here is derived from an EMBL/GenBank/DDBJ whole genome shotgun (WGS) entry which is preliminary data.</text>
</comment>
<evidence type="ECO:0000313" key="6">
    <source>
        <dbReference type="EMBL" id="KAG8389591.1"/>
    </source>
</evidence>
<feature type="domain" description="Agenet" evidence="5">
    <location>
        <begin position="186"/>
        <end position="253"/>
    </location>
</feature>
<dbReference type="AlphaFoldDB" id="A0AAV6Y326"/>
<dbReference type="PANTHER" id="PTHR31917:SF153">
    <property type="entry name" value="DUF724 DOMAIN-CONTAINING PROTEIN 3-RELATED"/>
    <property type="match status" value="1"/>
</dbReference>
<feature type="region of interest" description="Disordered" evidence="4">
    <location>
        <begin position="323"/>
        <end position="495"/>
    </location>
</feature>
<feature type="domain" description="Agenet" evidence="5">
    <location>
        <begin position="115"/>
        <end position="172"/>
    </location>
</feature>
<feature type="compositionally biased region" description="Polar residues" evidence="4">
    <location>
        <begin position="455"/>
        <end position="476"/>
    </location>
</feature>
<sequence length="1023" mass="115735">MGGAPTHLQQLTPHNRQTSASYRRRRRRSYLDHFPEGSLVEVQTNEDDFKGVYFSATVILLSSPVSPKKISKKNSKKLYVEYHNLLDDEDESKRLREYVDVSFVRPAPPFVEIVTGFEQDDVVDAFYKDGWWTGIVKQVLEGGERFVVTFQNPPDELEFGLAELRAHWGWVDGSWFRPEKQSKAGLMFDVGRKVEVSFDRDDCQDAWFPATIHEDLGNGTLLVEHCADIEKKVQTIKVKTDSLHVRPCPPLLKDKNFVLLEKVDAFFDFGWWSGVITKVLENSRYIVFFKQMKTDKEFNQNELRPHMDWKDGRWFTSSQLSQDVSIPSSDEGMHEYPITESSRGSALAVRLNGLGDKNGTSNDNDKTSPFNALSRPLKKHKEENVLGANQQGKRDRSIKEMVRGSQTPVSEKDMTSSATQTAKGNQSSDNPSWGKRIQRKQRKVGLVSNVKEKVNSTLSSKKKGSTQTLQSETSGPNAEGMEPDAVGNSGEDVQSKYAKKETELPIIIGLPCGETGSSRSGISRTKRIRHSNGKEIVKLVSDEKKQLNDSRVQDNGKEILKLVSDEKQQLNDSTVQDNGKEIVKLVSDEKQQLNDSTVQDMKDSKQLQIEESSEKKRRGRPRKTLIESVQTPVTGKIFALGNTQTGAAGSANLSEKDDRHGTPEMEVMGMAASLSIQKEMAINKDKPISTHSDVKNRRGRMTKRTLTKLQDEKVAKDSIGLEENRSSKRGRRRITNDNIVLLQTSDSLDASGGKTMDLNCTMEVEKVVTDASCNEFENEPLSKWIEGMHSPPVIDGSKPSPVSTVEQCIENSEKQAENEIHVSALVPCEEQSLPFVKSTVLWKTIESMEVFQRIPQRPHFQPLEQFKESSREGLAIGYMVSFSSVVEKASKLQLNDPQSITDECDDILETLSELERQGFDVKVVQDRVTKLLEMKDKQGKLVDEVKELNDQILEHSRKKSKIDEEILEMNELKQEMNEQLRKIEEKLSDLESAKENEDTEIAFSRARIERIEECIKNVERELE</sequence>
<dbReference type="CDD" id="cd20405">
    <property type="entry name" value="Tudor_Agenet_AtDUF_rpt1_3"/>
    <property type="match status" value="1"/>
</dbReference>
<evidence type="ECO:0000259" key="5">
    <source>
        <dbReference type="SMART" id="SM00743"/>
    </source>
</evidence>
<accession>A0AAV6Y326</accession>
<dbReference type="CDD" id="cd20406">
    <property type="entry name" value="Tudor_Agenet_AtDUF_rpt2_4"/>
    <property type="match status" value="2"/>
</dbReference>
<proteinExistence type="predicted"/>
<keyword evidence="1" id="KW-0813">Transport</keyword>
<feature type="domain" description="Agenet" evidence="5">
    <location>
        <begin position="32"/>
        <end position="112"/>
    </location>
</feature>
<organism evidence="6 7">
    <name type="scientific">Buddleja alternifolia</name>
    <dbReference type="NCBI Taxonomy" id="168488"/>
    <lineage>
        <taxon>Eukaryota</taxon>
        <taxon>Viridiplantae</taxon>
        <taxon>Streptophyta</taxon>
        <taxon>Embryophyta</taxon>
        <taxon>Tracheophyta</taxon>
        <taxon>Spermatophyta</taxon>
        <taxon>Magnoliopsida</taxon>
        <taxon>eudicotyledons</taxon>
        <taxon>Gunneridae</taxon>
        <taxon>Pentapetalae</taxon>
        <taxon>asterids</taxon>
        <taxon>lamiids</taxon>
        <taxon>Lamiales</taxon>
        <taxon>Scrophulariaceae</taxon>
        <taxon>Buddlejeae</taxon>
        <taxon>Buddleja</taxon>
    </lineage>
</organism>